<dbReference type="PANTHER" id="PTHR10782">
    <property type="entry name" value="ZINC FINGER MIZ DOMAIN-CONTAINING PROTEIN"/>
    <property type="match status" value="1"/>
</dbReference>
<evidence type="ECO:0000313" key="3">
    <source>
        <dbReference type="Proteomes" id="UP001303760"/>
    </source>
</evidence>
<reference evidence="2" key="2">
    <citation type="submission" date="2023-05" db="EMBL/GenBank/DDBJ databases">
        <authorList>
            <consortium name="Lawrence Berkeley National Laboratory"/>
            <person name="Steindorff A."/>
            <person name="Hensen N."/>
            <person name="Bonometti L."/>
            <person name="Westerberg I."/>
            <person name="Brannstrom I.O."/>
            <person name="Guillou S."/>
            <person name="Cros-Aarteil S."/>
            <person name="Calhoun S."/>
            <person name="Haridas S."/>
            <person name="Kuo A."/>
            <person name="Mondo S."/>
            <person name="Pangilinan J."/>
            <person name="Riley R."/>
            <person name="Labutti K."/>
            <person name="Andreopoulos B."/>
            <person name="Lipzen A."/>
            <person name="Chen C."/>
            <person name="Yanf M."/>
            <person name="Daum C."/>
            <person name="Ng V."/>
            <person name="Clum A."/>
            <person name="Ohm R."/>
            <person name="Martin F."/>
            <person name="Silar P."/>
            <person name="Natvig D."/>
            <person name="Lalanne C."/>
            <person name="Gautier V."/>
            <person name="Ament-Velasquez S.L."/>
            <person name="Kruys A."/>
            <person name="Hutchinson M.I."/>
            <person name="Powell A.J."/>
            <person name="Barry K."/>
            <person name="Miller A.N."/>
            <person name="Grigoriev I.V."/>
            <person name="Debuchy R."/>
            <person name="Gladieux P."/>
            <person name="Thoren M.H."/>
            <person name="Johannesson H."/>
        </authorList>
    </citation>
    <scope>NUCLEOTIDE SEQUENCE</scope>
    <source>
        <strain evidence="2">CBS 532.94</strain>
    </source>
</reference>
<feature type="compositionally biased region" description="Polar residues" evidence="1">
    <location>
        <begin position="98"/>
        <end position="109"/>
    </location>
</feature>
<evidence type="ECO:0000313" key="2">
    <source>
        <dbReference type="EMBL" id="KAK4236488.1"/>
    </source>
</evidence>
<reference evidence="2" key="1">
    <citation type="journal article" date="2023" name="Mol. Phylogenet. Evol.">
        <title>Genome-scale phylogeny and comparative genomics of the fungal order Sordariales.</title>
        <authorList>
            <person name="Hensen N."/>
            <person name="Bonometti L."/>
            <person name="Westerberg I."/>
            <person name="Brannstrom I.O."/>
            <person name="Guillou S."/>
            <person name="Cros-Aarteil S."/>
            <person name="Calhoun S."/>
            <person name="Haridas S."/>
            <person name="Kuo A."/>
            <person name="Mondo S."/>
            <person name="Pangilinan J."/>
            <person name="Riley R."/>
            <person name="LaButti K."/>
            <person name="Andreopoulos B."/>
            <person name="Lipzen A."/>
            <person name="Chen C."/>
            <person name="Yan M."/>
            <person name="Daum C."/>
            <person name="Ng V."/>
            <person name="Clum A."/>
            <person name="Steindorff A."/>
            <person name="Ohm R.A."/>
            <person name="Martin F."/>
            <person name="Silar P."/>
            <person name="Natvig D.O."/>
            <person name="Lalanne C."/>
            <person name="Gautier V."/>
            <person name="Ament-Velasquez S.L."/>
            <person name="Kruys A."/>
            <person name="Hutchinson M.I."/>
            <person name="Powell A.J."/>
            <person name="Barry K."/>
            <person name="Miller A.N."/>
            <person name="Grigoriev I.V."/>
            <person name="Debuchy R."/>
            <person name="Gladieux P."/>
            <person name="Hiltunen Thoren M."/>
            <person name="Johannesson H."/>
        </authorList>
    </citation>
    <scope>NUCLEOTIDE SEQUENCE</scope>
    <source>
        <strain evidence="2">CBS 532.94</strain>
    </source>
</reference>
<protein>
    <submittedName>
        <fullName evidence="2">Zinc finger MIZ domain-containing protein 2</fullName>
    </submittedName>
</protein>
<feature type="region of interest" description="Disordered" evidence="1">
    <location>
        <begin position="1"/>
        <end position="113"/>
    </location>
</feature>
<dbReference type="PANTHER" id="PTHR10782:SF4">
    <property type="entry name" value="TONALLI, ISOFORM E"/>
    <property type="match status" value="1"/>
</dbReference>
<comment type="caution">
    <text evidence="2">The sequence shown here is derived from an EMBL/GenBank/DDBJ whole genome shotgun (WGS) entry which is preliminary data.</text>
</comment>
<feature type="compositionally biased region" description="Basic and acidic residues" evidence="1">
    <location>
        <begin position="176"/>
        <end position="185"/>
    </location>
</feature>
<dbReference type="InterPro" id="IPR013083">
    <property type="entry name" value="Znf_RING/FYVE/PHD"/>
</dbReference>
<evidence type="ECO:0000256" key="1">
    <source>
        <dbReference type="SAM" id="MobiDB-lite"/>
    </source>
</evidence>
<dbReference type="GO" id="GO:0016925">
    <property type="term" value="P:protein sumoylation"/>
    <property type="evidence" value="ECO:0007669"/>
    <property type="project" value="TreeGrafter"/>
</dbReference>
<feature type="compositionally biased region" description="Polar residues" evidence="1">
    <location>
        <begin position="12"/>
        <end position="29"/>
    </location>
</feature>
<dbReference type="Proteomes" id="UP001303760">
    <property type="component" value="Unassembled WGS sequence"/>
</dbReference>
<feature type="compositionally biased region" description="Basic and acidic residues" evidence="1">
    <location>
        <begin position="1025"/>
        <end position="1035"/>
    </location>
</feature>
<organism evidence="2 3">
    <name type="scientific">Achaetomium macrosporum</name>
    <dbReference type="NCBI Taxonomy" id="79813"/>
    <lineage>
        <taxon>Eukaryota</taxon>
        <taxon>Fungi</taxon>
        <taxon>Dikarya</taxon>
        <taxon>Ascomycota</taxon>
        <taxon>Pezizomycotina</taxon>
        <taxon>Sordariomycetes</taxon>
        <taxon>Sordariomycetidae</taxon>
        <taxon>Sordariales</taxon>
        <taxon>Chaetomiaceae</taxon>
        <taxon>Achaetomium</taxon>
    </lineage>
</organism>
<dbReference type="EMBL" id="MU860190">
    <property type="protein sequence ID" value="KAK4236488.1"/>
    <property type="molecule type" value="Genomic_DNA"/>
</dbReference>
<dbReference type="Gene3D" id="3.30.40.10">
    <property type="entry name" value="Zinc/RING finger domain, C3HC4 (zinc finger)"/>
    <property type="match status" value="1"/>
</dbReference>
<sequence>MPPSHPGAGANSRPSATTDQQIASSNATASAFLGGRQPTWMTSGGAATKKLNPRPAFPRPPVTQAVQQQQQQQQQHQHQPAVLPSPAPSDEPSPSLSNVLDSPNTNPVSLTDAHTMGSTTAAAPIALPVTDTRFVHEPSDGPELQEVPGQVTAGPTFVPDNRNRFGSQAFQLPSNELRDGQDRHGRSLSSGGPTPARGPVPPLKKRRTDQQVPTLASAPANCSLLLSILNDHIQCCGGDDALESSVERPRVMLLRDACNREDEFFIVLHQLFAMWSLNPQDAYQRLPQAQQIIDSAFVILETVLKKNQLLSRPFQMWFARFPVGADLFGRGPIGGADVINRIAAFLGNLSREYASLTTASMRRGYPLLVDELLYRLHCYSPVLQFILFTACRRRMGVPDDHLGVHMDKAFRDDQSKHRSAFTGHQIVPPVIHPGEIEHRNAVLISFFKDIVRSAMPPLQQAGLRDPLLSMQNTQQHTQQHQAAFPSHSAANPYPPMFPSSAIPVPSLPLMMAPLNPYGNHQGQITTGTMQRGPPRNTQPLITQGQPLLNRTQYYPVAAGSSVSSQQSQTNPRHYGLHQQQLVDQRQQQQALQQFNKQQYQRNLQATGSFPIQASHHATAQSPTGATRALQAKDPLFPPKGYFITRPDWPYDPSDKKSIMMSLHQAHVRSPKRVIKDGETERLYQAMKTFSVAPAPLAPKNTMYEFRFQITEEQFALAATKSKTNGVLLPVVEHSNGALRWRIRCCVVPTSTTTPTEPQWATLDVSWPSTIFMTLNHHVLDIRRQTHNGKDLPTEVTDFVVCGTNTLKISIPDVQRGSTPNRFVAVEMLETLNHSTIVKSVWSEGLVPEEETLATIRKRLEPTTDDDVCFEAPDLSIDLADPFTSTIFNVPTRGAECTHMECFDLETWLNTRPSKPPTKCPHKLVKCTCPNTPEPSNPDKWRCPICSKDARPYSLRIDSFLLKVRAQLEQEGKLGTKSMRVKADGSWSVVLEEDEDGGSDGEVPTAPSASASASVRANQPIPATGARREVEVIEID</sequence>
<feature type="compositionally biased region" description="Low complexity" evidence="1">
    <location>
        <begin position="67"/>
        <end position="79"/>
    </location>
</feature>
<feature type="region of interest" description="Disordered" evidence="1">
    <location>
        <begin position="991"/>
        <end position="1035"/>
    </location>
</feature>
<feature type="region of interest" description="Disordered" evidence="1">
    <location>
        <begin position="173"/>
        <end position="210"/>
    </location>
</feature>
<dbReference type="GO" id="GO:0000785">
    <property type="term" value="C:chromatin"/>
    <property type="evidence" value="ECO:0007669"/>
    <property type="project" value="TreeGrafter"/>
</dbReference>
<dbReference type="AlphaFoldDB" id="A0AAN7C6T8"/>
<dbReference type="GO" id="GO:0061665">
    <property type="term" value="F:SUMO ligase activity"/>
    <property type="evidence" value="ECO:0007669"/>
    <property type="project" value="TreeGrafter"/>
</dbReference>
<keyword evidence="3" id="KW-1185">Reference proteome</keyword>
<name>A0AAN7C6T8_9PEZI</name>
<proteinExistence type="predicted"/>
<accession>A0AAN7C6T8</accession>
<gene>
    <name evidence="2" type="ORF">C8A03DRAFT_16871</name>
</gene>